<evidence type="ECO:0000256" key="2">
    <source>
        <dbReference type="ARBA" id="ARBA00023043"/>
    </source>
</evidence>
<dbReference type="Proteomes" id="UP000596742">
    <property type="component" value="Unassembled WGS sequence"/>
</dbReference>
<dbReference type="InterPro" id="IPR027417">
    <property type="entry name" value="P-loop_NTPase"/>
</dbReference>
<dbReference type="InterPro" id="IPR049050">
    <property type="entry name" value="nSTAND3"/>
</dbReference>
<evidence type="ECO:0000313" key="5">
    <source>
        <dbReference type="EMBL" id="VDI65427.1"/>
    </source>
</evidence>
<feature type="repeat" description="ANK" evidence="3">
    <location>
        <begin position="888"/>
        <end position="920"/>
    </location>
</feature>
<dbReference type="PANTHER" id="PTHR24171:SF9">
    <property type="entry name" value="ANKYRIN REPEAT DOMAIN-CONTAINING PROTEIN 39"/>
    <property type="match status" value="1"/>
</dbReference>
<dbReference type="PROSITE" id="PS50088">
    <property type="entry name" value="ANK_REPEAT"/>
    <property type="match status" value="14"/>
</dbReference>
<feature type="repeat" description="ANK" evidence="3">
    <location>
        <begin position="855"/>
        <end position="887"/>
    </location>
</feature>
<dbReference type="Pfam" id="PF12796">
    <property type="entry name" value="Ank_2"/>
    <property type="match status" value="4"/>
</dbReference>
<keyword evidence="6" id="KW-1185">Reference proteome</keyword>
<keyword evidence="2 3" id="KW-0040">ANK repeat</keyword>
<feature type="repeat" description="ANK" evidence="3">
    <location>
        <begin position="789"/>
        <end position="821"/>
    </location>
</feature>
<feature type="repeat" description="ANK" evidence="3">
    <location>
        <begin position="987"/>
        <end position="1015"/>
    </location>
</feature>
<gene>
    <name evidence="5" type="ORF">MGAL_10B090116</name>
</gene>
<feature type="repeat" description="ANK" evidence="3">
    <location>
        <begin position="822"/>
        <end position="854"/>
    </location>
</feature>
<dbReference type="AlphaFoldDB" id="A0A8B6GLP9"/>
<dbReference type="Pfam" id="PF00023">
    <property type="entry name" value="Ank"/>
    <property type="match status" value="1"/>
</dbReference>
<dbReference type="InterPro" id="IPR036770">
    <property type="entry name" value="Ankyrin_rpt-contain_sf"/>
</dbReference>
<dbReference type="SUPFAM" id="SSF52540">
    <property type="entry name" value="P-loop containing nucleoside triphosphate hydrolases"/>
    <property type="match status" value="1"/>
</dbReference>
<feature type="domain" description="Novel STAND NTPase 3" evidence="4">
    <location>
        <begin position="134"/>
        <end position="286"/>
    </location>
</feature>
<feature type="repeat" description="ANK" evidence="3">
    <location>
        <begin position="690"/>
        <end position="722"/>
    </location>
</feature>
<protein>
    <recommendedName>
        <fullName evidence="4">Novel STAND NTPase 3 domain-containing protein</fullName>
    </recommendedName>
</protein>
<name>A0A8B6GLP9_MYTGA</name>
<dbReference type="Pfam" id="PF20720">
    <property type="entry name" value="nSTAND3"/>
    <property type="match status" value="1"/>
</dbReference>
<feature type="repeat" description="ANK" evidence="3">
    <location>
        <begin position="657"/>
        <end position="689"/>
    </location>
</feature>
<sequence>MNSITTQQYLILQNEIMTPKEEEENYLRIHLLMTDISSRAVRVLFDKEFHPSCLHATIKKEHGKLLDLRMKRVINGAQWNLLFPRAVKRLGGLNMYEECQELRSKHLDQSTVPWNIRVQIIQLLDQWQKNDLNFVETKAAKHVLKCIKENSCVTITASSGVGKTATLQHVVLKMAEEGYDVLLVTNPHNIIDYYNPNQKTLFVIDNFCGTYSINQSDLYNWEPVMTRIEGLIHKSLIKIIVACRIQVYKDNKFEALSIFKTNVCNLLSENLCLSQAEKESIAEIYLETEASEIIQYCHLYECFPLLCKLYRDNTELNITEFFQNPFSVYEAEIEQLKKKEIFGKYCALALLVMFNNELNEEVLTEEIDKETKRIIKNTCEACRLERSTSRLMLLDELDTLEHTFLKKEDGIYKTIHDKLFDFLSHYFGKMIIQCLIKNSQSMFISERLSFEREEDMEQFIIVVPPQYHQIYIQRMVDDWSIGRVMSVFNNINMEKPDFRKRFLNFVETLDLSYQKQLAQINDIEYKYNALLDCCFICDFSLIQWCCYYGADVNQCRSDGVSPVFVSSQEGDTKAVKLLLEYKADVNKCDEAKVSSLHIACQTNHIDIVKMLLKYKADVNKCDENEVSPLFIACQLGHVDIVEMLLEYKADVNKWYDNEISPLFMACQNNHVQIVKILLEYKADVNKWDDNEISPLFMACQNNHVQIVKILLEYKADVNKRNKDEVSPFFVACEKNHVQIVKILLEYKADVNKCKADEVSPLFMACQENHVDVVKILLEYKADVNKCKAEEVSPLFVACQQNHIEIVKMLLKYKADVNKCDEDEVSPLFMACEKNHVEVVKMLLEYKADVDKCDEDEVSPLLMACEKNHVEVVKMLLEYKADVNKCKANEVSSLLMACQRNHGDVVKMLLEYKADVNKCTTDKVSPLFTACHKNNIEIVQMLLEYKADVNKYVVLGMTPLFIACQENNIEIVNLLLQYKADVNKCDDAEVSPLRVACRLNNIEIVKMLLENNADLF</sequence>
<feature type="repeat" description="ANK" evidence="3">
    <location>
        <begin position="756"/>
        <end position="788"/>
    </location>
</feature>
<dbReference type="PROSITE" id="PS50297">
    <property type="entry name" value="ANK_REP_REGION"/>
    <property type="match status" value="13"/>
</dbReference>
<dbReference type="SMART" id="SM00248">
    <property type="entry name" value="ANK"/>
    <property type="match status" value="15"/>
</dbReference>
<dbReference type="EMBL" id="UYJE01008622">
    <property type="protein sequence ID" value="VDI65427.1"/>
    <property type="molecule type" value="Genomic_DNA"/>
</dbReference>
<evidence type="ECO:0000256" key="1">
    <source>
        <dbReference type="ARBA" id="ARBA00022737"/>
    </source>
</evidence>
<accession>A0A8B6GLP9</accession>
<organism evidence="5 6">
    <name type="scientific">Mytilus galloprovincialis</name>
    <name type="common">Mediterranean mussel</name>
    <dbReference type="NCBI Taxonomy" id="29158"/>
    <lineage>
        <taxon>Eukaryota</taxon>
        <taxon>Metazoa</taxon>
        <taxon>Spiralia</taxon>
        <taxon>Lophotrochozoa</taxon>
        <taxon>Mollusca</taxon>
        <taxon>Bivalvia</taxon>
        <taxon>Autobranchia</taxon>
        <taxon>Pteriomorphia</taxon>
        <taxon>Mytilida</taxon>
        <taxon>Mytiloidea</taxon>
        <taxon>Mytilidae</taxon>
        <taxon>Mytilinae</taxon>
        <taxon>Mytilus</taxon>
    </lineage>
</organism>
<proteinExistence type="predicted"/>
<feature type="repeat" description="ANK" evidence="3">
    <location>
        <begin position="723"/>
        <end position="755"/>
    </location>
</feature>
<feature type="repeat" description="ANK" evidence="3">
    <location>
        <begin position="921"/>
        <end position="949"/>
    </location>
</feature>
<keyword evidence="1" id="KW-0677">Repeat</keyword>
<dbReference type="PANTHER" id="PTHR24171">
    <property type="entry name" value="ANKYRIN REPEAT DOMAIN-CONTAINING PROTEIN 39-RELATED"/>
    <property type="match status" value="1"/>
</dbReference>
<reference evidence="5" key="1">
    <citation type="submission" date="2018-11" db="EMBL/GenBank/DDBJ databases">
        <authorList>
            <person name="Alioto T."/>
            <person name="Alioto T."/>
        </authorList>
    </citation>
    <scope>NUCLEOTIDE SEQUENCE</scope>
</reference>
<feature type="repeat" description="ANK" evidence="3">
    <location>
        <begin position="558"/>
        <end position="590"/>
    </location>
</feature>
<dbReference type="Pfam" id="PF13637">
    <property type="entry name" value="Ank_4"/>
    <property type="match status" value="2"/>
</dbReference>
<dbReference type="InterPro" id="IPR002110">
    <property type="entry name" value="Ankyrin_rpt"/>
</dbReference>
<dbReference type="Gene3D" id="1.25.40.20">
    <property type="entry name" value="Ankyrin repeat-containing domain"/>
    <property type="match status" value="4"/>
</dbReference>
<dbReference type="SUPFAM" id="SSF48403">
    <property type="entry name" value="Ankyrin repeat"/>
    <property type="match status" value="2"/>
</dbReference>
<evidence type="ECO:0000256" key="3">
    <source>
        <dbReference type="PROSITE-ProRule" id="PRU00023"/>
    </source>
</evidence>
<feature type="repeat" description="ANK" evidence="3">
    <location>
        <begin position="591"/>
        <end position="623"/>
    </location>
</feature>
<evidence type="ECO:0000259" key="4">
    <source>
        <dbReference type="Pfam" id="PF20720"/>
    </source>
</evidence>
<evidence type="ECO:0000313" key="6">
    <source>
        <dbReference type="Proteomes" id="UP000596742"/>
    </source>
</evidence>
<comment type="caution">
    <text evidence="5">The sequence shown here is derived from an EMBL/GenBank/DDBJ whole genome shotgun (WGS) entry which is preliminary data.</text>
</comment>
<feature type="repeat" description="ANK" evidence="3">
    <location>
        <begin position="954"/>
        <end position="986"/>
    </location>
</feature>
<feature type="repeat" description="ANK" evidence="3">
    <location>
        <begin position="624"/>
        <end position="656"/>
    </location>
</feature>
<dbReference type="OrthoDB" id="1577640at2759"/>